<proteinExistence type="predicted"/>
<gene>
    <name evidence="1" type="ORF">C0039_12785</name>
</gene>
<keyword evidence="2" id="KW-1185">Reference proteome</keyword>
<evidence type="ECO:0000313" key="1">
    <source>
        <dbReference type="EMBL" id="PLW68407.1"/>
    </source>
</evidence>
<dbReference type="Proteomes" id="UP000235005">
    <property type="component" value="Unassembled WGS sequence"/>
</dbReference>
<sequence>MRFAILICLLASGCAVHQPPEYESSAVASICGTEDGGEVSVTYNGEVKRVGVDFVDSWDELYFLCGATGGACTAEGTNVIHILRDRRCEQHASHELAHIFDVMAPDAVRQTALVRSMFNNGQTARR</sequence>
<comment type="caution">
    <text evidence="1">The sequence shown here is derived from an EMBL/GenBank/DDBJ whole genome shotgun (WGS) entry which is preliminary data.</text>
</comment>
<dbReference type="RefSeq" id="WP_075999273.1">
    <property type="nucleotide sequence ID" value="NZ_PKUS01000015.1"/>
</dbReference>
<dbReference type="EMBL" id="PKUS01000015">
    <property type="protein sequence ID" value="PLW68407.1"/>
    <property type="molecule type" value="Genomic_DNA"/>
</dbReference>
<organism evidence="1 2">
    <name type="scientific">Pseudohalioglobus lutimaris</name>
    <dbReference type="NCBI Taxonomy" id="1737061"/>
    <lineage>
        <taxon>Bacteria</taxon>
        <taxon>Pseudomonadati</taxon>
        <taxon>Pseudomonadota</taxon>
        <taxon>Gammaproteobacteria</taxon>
        <taxon>Cellvibrionales</taxon>
        <taxon>Halieaceae</taxon>
        <taxon>Pseudohalioglobus</taxon>
    </lineage>
</organism>
<dbReference type="AlphaFoldDB" id="A0A2N5X1N3"/>
<reference evidence="1 2" key="1">
    <citation type="submission" date="2018-01" db="EMBL/GenBank/DDBJ databases">
        <title>The draft genome sequence of Halioglobus lutimaris HF004.</title>
        <authorList>
            <person name="Du Z.-J."/>
            <person name="Shi M.-J."/>
        </authorList>
    </citation>
    <scope>NUCLEOTIDE SEQUENCE [LARGE SCALE GENOMIC DNA]</scope>
    <source>
        <strain evidence="1 2">HF004</strain>
    </source>
</reference>
<name>A0A2N5X1N3_9GAMM</name>
<evidence type="ECO:0000313" key="2">
    <source>
        <dbReference type="Proteomes" id="UP000235005"/>
    </source>
</evidence>
<accession>A0A2N5X1N3</accession>
<protein>
    <submittedName>
        <fullName evidence="1">Uncharacterized protein</fullName>
    </submittedName>
</protein>